<keyword evidence="2" id="KW-1185">Reference proteome</keyword>
<accession>A0ABS8UVP3</accession>
<dbReference type="Proteomes" id="UP000823775">
    <property type="component" value="Unassembled WGS sequence"/>
</dbReference>
<evidence type="ECO:0000313" key="2">
    <source>
        <dbReference type="Proteomes" id="UP000823775"/>
    </source>
</evidence>
<sequence length="133" mass="14804">MAWAAEYVIDSCLACSHPLWYKVLWISEVVENINLKNKVVSDAFGRKKKNVTVHKIAKTSMNIATSLSAKYPRVNEAIEGLNEAMNKIKKQLLGGSSQLDIISIVGRGYSSIFMERVVATILNEMFFEPAGSH</sequence>
<evidence type="ECO:0000313" key="1">
    <source>
        <dbReference type="EMBL" id="MCD9638200.1"/>
    </source>
</evidence>
<comment type="caution">
    <text evidence="1">The sequence shown here is derived from an EMBL/GenBank/DDBJ whole genome shotgun (WGS) entry which is preliminary data.</text>
</comment>
<reference evidence="1 2" key="1">
    <citation type="journal article" date="2021" name="BMC Genomics">
        <title>Datura genome reveals duplications of psychoactive alkaloid biosynthetic genes and high mutation rate following tissue culture.</title>
        <authorList>
            <person name="Rajewski A."/>
            <person name="Carter-House D."/>
            <person name="Stajich J."/>
            <person name="Litt A."/>
        </authorList>
    </citation>
    <scope>NUCLEOTIDE SEQUENCE [LARGE SCALE GENOMIC DNA]</scope>
    <source>
        <strain evidence="1">AR-01</strain>
    </source>
</reference>
<dbReference type="EMBL" id="JACEIK010002642">
    <property type="protein sequence ID" value="MCD9638200.1"/>
    <property type="molecule type" value="Genomic_DNA"/>
</dbReference>
<organism evidence="1 2">
    <name type="scientific">Datura stramonium</name>
    <name type="common">Jimsonweed</name>
    <name type="synonym">Common thornapple</name>
    <dbReference type="NCBI Taxonomy" id="4076"/>
    <lineage>
        <taxon>Eukaryota</taxon>
        <taxon>Viridiplantae</taxon>
        <taxon>Streptophyta</taxon>
        <taxon>Embryophyta</taxon>
        <taxon>Tracheophyta</taxon>
        <taxon>Spermatophyta</taxon>
        <taxon>Magnoliopsida</taxon>
        <taxon>eudicotyledons</taxon>
        <taxon>Gunneridae</taxon>
        <taxon>Pentapetalae</taxon>
        <taxon>asterids</taxon>
        <taxon>lamiids</taxon>
        <taxon>Solanales</taxon>
        <taxon>Solanaceae</taxon>
        <taxon>Solanoideae</taxon>
        <taxon>Datureae</taxon>
        <taxon>Datura</taxon>
    </lineage>
</organism>
<proteinExistence type="predicted"/>
<protein>
    <submittedName>
        <fullName evidence="1">Uncharacterized protein</fullName>
    </submittedName>
</protein>
<gene>
    <name evidence="1" type="ORF">HAX54_022023</name>
</gene>
<name>A0ABS8UVP3_DATST</name>